<organism evidence="1 2">
    <name type="scientific">Pseudomonas rubra</name>
    <dbReference type="NCBI Taxonomy" id="2942627"/>
    <lineage>
        <taxon>Bacteria</taxon>
        <taxon>Pseudomonadati</taxon>
        <taxon>Pseudomonadota</taxon>
        <taxon>Gammaproteobacteria</taxon>
        <taxon>Pseudomonadales</taxon>
        <taxon>Pseudomonadaceae</taxon>
        <taxon>Pseudomonas</taxon>
    </lineage>
</organism>
<dbReference type="Proteomes" id="UP001148184">
    <property type="component" value="Unassembled WGS sequence"/>
</dbReference>
<dbReference type="RefSeq" id="WP_273894674.1">
    <property type="nucleotide sequence ID" value="NZ_JAMDGP010000027.1"/>
</dbReference>
<accession>A0ABT5PD82</accession>
<sequence length="72" mass="8433">MGELTILRSNAVLNKGLHRLGFLRREADLLLKDFKCLDDVDADIVLFSAQRRLRTLKVGWIKILWHVDNDMR</sequence>
<evidence type="ECO:0000313" key="1">
    <source>
        <dbReference type="EMBL" id="MDD1015993.1"/>
    </source>
</evidence>
<evidence type="ECO:0000313" key="2">
    <source>
        <dbReference type="Proteomes" id="UP001148184"/>
    </source>
</evidence>
<comment type="caution">
    <text evidence="1">The sequence shown here is derived from an EMBL/GenBank/DDBJ whole genome shotgun (WGS) entry which is preliminary data.</text>
</comment>
<gene>
    <name evidence="1" type="ORF">M5G17_20160</name>
</gene>
<reference evidence="1 2" key="1">
    <citation type="submission" date="2022-05" db="EMBL/GenBank/DDBJ databases">
        <title>Novel Pseudomonas spp. Isolated from a Rainbow Trout Aquaculture Facility.</title>
        <authorList>
            <person name="Testerman T."/>
            <person name="Graf J."/>
        </authorList>
    </citation>
    <scope>NUCLEOTIDE SEQUENCE [LARGE SCALE GENOMIC DNA]</scope>
    <source>
        <strain evidence="1 2">ID1025</strain>
    </source>
</reference>
<protein>
    <submittedName>
        <fullName evidence="1">Uncharacterized protein</fullName>
    </submittedName>
</protein>
<name>A0ABT5PD82_9PSED</name>
<dbReference type="EMBL" id="JAMDGZ010000047">
    <property type="protein sequence ID" value="MDD1015993.1"/>
    <property type="molecule type" value="Genomic_DNA"/>
</dbReference>
<keyword evidence="2" id="KW-1185">Reference proteome</keyword>
<proteinExistence type="predicted"/>